<feature type="non-terminal residue" evidence="1">
    <location>
        <position position="52"/>
    </location>
</feature>
<organism evidence="1">
    <name type="scientific">Arion vulgaris</name>
    <dbReference type="NCBI Taxonomy" id="1028688"/>
    <lineage>
        <taxon>Eukaryota</taxon>
        <taxon>Metazoa</taxon>
        <taxon>Spiralia</taxon>
        <taxon>Lophotrochozoa</taxon>
        <taxon>Mollusca</taxon>
        <taxon>Gastropoda</taxon>
        <taxon>Heterobranchia</taxon>
        <taxon>Euthyneura</taxon>
        <taxon>Panpulmonata</taxon>
        <taxon>Eupulmonata</taxon>
        <taxon>Stylommatophora</taxon>
        <taxon>Helicina</taxon>
        <taxon>Arionoidea</taxon>
        <taxon>Arionidae</taxon>
        <taxon>Arion</taxon>
    </lineage>
</organism>
<accession>A0A0B7ASV6</accession>
<gene>
    <name evidence="1" type="primary">ORF134969</name>
    <name evidence="2" type="synonym">ORF134976</name>
</gene>
<dbReference type="EMBL" id="HACG01036187">
    <property type="protein sequence ID" value="CEK83052.1"/>
    <property type="molecule type" value="Transcribed_RNA"/>
</dbReference>
<protein>
    <submittedName>
        <fullName evidence="1">Uncharacterized protein</fullName>
    </submittedName>
</protein>
<dbReference type="EMBL" id="HACG01036186">
    <property type="protein sequence ID" value="CEK83051.1"/>
    <property type="molecule type" value="Transcribed_RNA"/>
</dbReference>
<proteinExistence type="predicted"/>
<evidence type="ECO:0000313" key="1">
    <source>
        <dbReference type="EMBL" id="CEK83051.1"/>
    </source>
</evidence>
<reference evidence="1" key="1">
    <citation type="submission" date="2014-12" db="EMBL/GenBank/DDBJ databases">
        <title>Insight into the proteome of Arion vulgaris.</title>
        <authorList>
            <person name="Aradska J."/>
            <person name="Bulat T."/>
            <person name="Smidak R."/>
            <person name="Sarate P."/>
            <person name="Gangsoo J."/>
            <person name="Sialana F."/>
            <person name="Bilban M."/>
            <person name="Lubec G."/>
        </authorList>
    </citation>
    <scope>NUCLEOTIDE SEQUENCE</scope>
    <source>
        <tissue evidence="1">Skin</tissue>
    </source>
</reference>
<evidence type="ECO:0000313" key="2">
    <source>
        <dbReference type="EMBL" id="CEK83052.1"/>
    </source>
</evidence>
<sequence>MLHTFANRCPLPHILYHTVDLLEARYPLLPLHIDHLLTTLCDSSLRTIVCCA</sequence>
<name>A0A0B7ASV6_9EUPU</name>
<dbReference type="AlphaFoldDB" id="A0A0B7ASV6"/>